<comment type="caution">
    <text evidence="8">The sequence shown here is derived from an EMBL/GenBank/DDBJ whole genome shotgun (WGS) entry which is preliminary data.</text>
</comment>
<dbReference type="AlphaFoldDB" id="A0A9P6DRG5"/>
<dbReference type="Pfam" id="PF13520">
    <property type="entry name" value="AA_permease_2"/>
    <property type="match status" value="1"/>
</dbReference>
<dbReference type="PANTHER" id="PTHR45649:SF6">
    <property type="entry name" value="GABA-SPECIFIC PERMEASE"/>
    <property type="match status" value="1"/>
</dbReference>
<organism evidence="8 9">
    <name type="scientific">Hydnum rufescens UP504</name>
    <dbReference type="NCBI Taxonomy" id="1448309"/>
    <lineage>
        <taxon>Eukaryota</taxon>
        <taxon>Fungi</taxon>
        <taxon>Dikarya</taxon>
        <taxon>Basidiomycota</taxon>
        <taxon>Agaricomycotina</taxon>
        <taxon>Agaricomycetes</taxon>
        <taxon>Cantharellales</taxon>
        <taxon>Hydnaceae</taxon>
        <taxon>Hydnum</taxon>
    </lineage>
</organism>
<evidence type="ECO:0000313" key="8">
    <source>
        <dbReference type="EMBL" id="KAF9507565.1"/>
    </source>
</evidence>
<dbReference type="InterPro" id="IPR057678">
    <property type="entry name" value="DUF7918"/>
</dbReference>
<feature type="transmembrane region" description="Helical" evidence="6">
    <location>
        <begin position="174"/>
        <end position="194"/>
    </location>
</feature>
<dbReference type="Gene3D" id="1.20.1740.10">
    <property type="entry name" value="Amino acid/polyamine transporter I"/>
    <property type="match status" value="1"/>
</dbReference>
<keyword evidence="2" id="KW-0813">Transport</keyword>
<feature type="transmembrane region" description="Helical" evidence="6">
    <location>
        <begin position="333"/>
        <end position="357"/>
    </location>
</feature>
<dbReference type="PANTHER" id="PTHR45649">
    <property type="entry name" value="AMINO-ACID PERMEASE BAT1"/>
    <property type="match status" value="1"/>
</dbReference>
<feature type="transmembrane region" description="Helical" evidence="6">
    <location>
        <begin position="251"/>
        <end position="277"/>
    </location>
</feature>
<evidence type="ECO:0000256" key="4">
    <source>
        <dbReference type="ARBA" id="ARBA00022989"/>
    </source>
</evidence>
<feature type="transmembrane region" description="Helical" evidence="6">
    <location>
        <begin position="419"/>
        <end position="438"/>
    </location>
</feature>
<dbReference type="Proteomes" id="UP000886523">
    <property type="component" value="Unassembled WGS sequence"/>
</dbReference>
<feature type="domain" description="DUF7918" evidence="7">
    <location>
        <begin position="527"/>
        <end position="727"/>
    </location>
</feature>
<comment type="subcellular location">
    <subcellularLocation>
        <location evidence="1">Membrane</location>
        <topology evidence="1">Multi-pass membrane protein</topology>
    </subcellularLocation>
</comment>
<reference evidence="8" key="1">
    <citation type="journal article" date="2020" name="Nat. Commun.">
        <title>Large-scale genome sequencing of mycorrhizal fungi provides insights into the early evolution of symbiotic traits.</title>
        <authorList>
            <person name="Miyauchi S."/>
            <person name="Kiss E."/>
            <person name="Kuo A."/>
            <person name="Drula E."/>
            <person name="Kohler A."/>
            <person name="Sanchez-Garcia M."/>
            <person name="Morin E."/>
            <person name="Andreopoulos B."/>
            <person name="Barry K.W."/>
            <person name="Bonito G."/>
            <person name="Buee M."/>
            <person name="Carver A."/>
            <person name="Chen C."/>
            <person name="Cichocki N."/>
            <person name="Clum A."/>
            <person name="Culley D."/>
            <person name="Crous P.W."/>
            <person name="Fauchery L."/>
            <person name="Girlanda M."/>
            <person name="Hayes R.D."/>
            <person name="Keri Z."/>
            <person name="LaButti K."/>
            <person name="Lipzen A."/>
            <person name="Lombard V."/>
            <person name="Magnuson J."/>
            <person name="Maillard F."/>
            <person name="Murat C."/>
            <person name="Nolan M."/>
            <person name="Ohm R.A."/>
            <person name="Pangilinan J."/>
            <person name="Pereira M.F."/>
            <person name="Perotto S."/>
            <person name="Peter M."/>
            <person name="Pfister S."/>
            <person name="Riley R."/>
            <person name="Sitrit Y."/>
            <person name="Stielow J.B."/>
            <person name="Szollosi G."/>
            <person name="Zifcakova L."/>
            <person name="Stursova M."/>
            <person name="Spatafora J.W."/>
            <person name="Tedersoo L."/>
            <person name="Vaario L.M."/>
            <person name="Yamada A."/>
            <person name="Yan M."/>
            <person name="Wang P."/>
            <person name="Xu J."/>
            <person name="Bruns T."/>
            <person name="Baldrian P."/>
            <person name="Vilgalys R."/>
            <person name="Dunand C."/>
            <person name="Henrissat B."/>
            <person name="Grigoriev I.V."/>
            <person name="Hibbett D."/>
            <person name="Nagy L.G."/>
            <person name="Martin F.M."/>
        </authorList>
    </citation>
    <scope>NUCLEOTIDE SEQUENCE</scope>
    <source>
        <strain evidence="8">UP504</strain>
    </source>
</reference>
<name>A0A9P6DRG5_9AGAM</name>
<feature type="transmembrane region" description="Helical" evidence="6">
    <location>
        <begin position="49"/>
        <end position="70"/>
    </location>
</feature>
<keyword evidence="4 6" id="KW-1133">Transmembrane helix</keyword>
<keyword evidence="9" id="KW-1185">Reference proteome</keyword>
<protein>
    <recommendedName>
        <fullName evidence="7">DUF7918 domain-containing protein</fullName>
    </recommendedName>
</protein>
<feature type="transmembrane region" description="Helical" evidence="6">
    <location>
        <begin position="218"/>
        <end position="239"/>
    </location>
</feature>
<dbReference type="Pfam" id="PF25534">
    <property type="entry name" value="DUF7918"/>
    <property type="match status" value="1"/>
</dbReference>
<sequence>MSGATGLTGNDGPKRLGRKKVAFLSPGEEILAKLGYKQEFKRAFSTFELFGIAFSIIGVFPSIASVLIYAMPNGGPSAMVWGCMAELASAAPTSGGNVLAWVVGYANTIGSISGVASADWGAARQIMAAATIGSRGQSFIPTNGQTLWVFCRTPTVADIDSSVGTTALARPQNVYVVLNATLCLAVIIAIPVATPKEFHNSASYALGNFTNLNGWPNGYPFILSFLSPVWTIGGFDSSVHISEEATNAAIAVPWAIVGAVGISGILGTFILVILSFFMGTNINAIVNDPIGQPRAVILFNSLGQRVTIALWAFVVIAQYLMGSNILTATCAPLLGLLAFTGPAAIGAIFSVPVVGMYDAYSIPIVARFAFRSTNNFQSGPFHVGRWGLPVAIIAVSFMSFISVAFLFPTTAQTTASNMNYSVVLIGGVLLGSVVWYFFPKYGGVHWFKGPVPTIVIADDEEEDQRFQEKKEPFKGDVVDRVRIEDHRAYGISGCIRLPAKSGGAFRGCLIQHRHRTIMVRAPGTAFEFRIWCEGEYLPEYSVVAEGNKVTCWVASMEGKAFKIRMTSQSAPDPPGRMSRVTIYFDGSKECAGAYAIPGFIDSITTEGGIERQPCFSKLKLLECDDAQLSEDQIKSLGTIRLHLDHVRRVGPHYGVPPVVSQGAVAPPALNERSKKGGGHVISLGPELAVSKPKIMYRIEVIPNIPSLDIIFHYAPKELLIAREIIPRPPSPPAVKPAIENAAVKREREETDDDANALTDEEDVAAYARLRAKIAAKKRVKSASVKPEPAEISSRIFKKGEIIEISD</sequence>
<dbReference type="InterPro" id="IPR002293">
    <property type="entry name" value="AA/rel_permease1"/>
</dbReference>
<evidence type="ECO:0000256" key="1">
    <source>
        <dbReference type="ARBA" id="ARBA00004141"/>
    </source>
</evidence>
<evidence type="ECO:0000256" key="6">
    <source>
        <dbReference type="SAM" id="Phobius"/>
    </source>
</evidence>
<dbReference type="GO" id="GO:0016020">
    <property type="term" value="C:membrane"/>
    <property type="evidence" value="ECO:0007669"/>
    <property type="project" value="UniProtKB-SubCell"/>
</dbReference>
<evidence type="ECO:0000259" key="7">
    <source>
        <dbReference type="Pfam" id="PF25534"/>
    </source>
</evidence>
<dbReference type="OrthoDB" id="4476201at2759"/>
<keyword evidence="3 6" id="KW-0812">Transmembrane</keyword>
<proteinExistence type="predicted"/>
<evidence type="ECO:0000256" key="2">
    <source>
        <dbReference type="ARBA" id="ARBA00022448"/>
    </source>
</evidence>
<accession>A0A9P6DRG5</accession>
<feature type="transmembrane region" description="Helical" evidence="6">
    <location>
        <begin position="386"/>
        <end position="407"/>
    </location>
</feature>
<evidence type="ECO:0000313" key="9">
    <source>
        <dbReference type="Proteomes" id="UP000886523"/>
    </source>
</evidence>
<dbReference type="GO" id="GO:0022857">
    <property type="term" value="F:transmembrane transporter activity"/>
    <property type="evidence" value="ECO:0007669"/>
    <property type="project" value="InterPro"/>
</dbReference>
<feature type="transmembrane region" description="Helical" evidence="6">
    <location>
        <begin position="297"/>
        <end position="321"/>
    </location>
</feature>
<evidence type="ECO:0000256" key="3">
    <source>
        <dbReference type="ARBA" id="ARBA00022692"/>
    </source>
</evidence>
<keyword evidence="5 6" id="KW-0472">Membrane</keyword>
<dbReference type="EMBL" id="MU129077">
    <property type="protein sequence ID" value="KAF9507565.1"/>
    <property type="molecule type" value="Genomic_DNA"/>
</dbReference>
<gene>
    <name evidence="8" type="ORF">BS47DRAFT_1366561</name>
</gene>
<evidence type="ECO:0000256" key="5">
    <source>
        <dbReference type="ARBA" id="ARBA00023136"/>
    </source>
</evidence>